<organism evidence="1 2">
    <name type="scientific">Remersonia thermophila</name>
    <dbReference type="NCBI Taxonomy" id="72144"/>
    <lineage>
        <taxon>Eukaryota</taxon>
        <taxon>Fungi</taxon>
        <taxon>Dikarya</taxon>
        <taxon>Ascomycota</taxon>
        <taxon>Pezizomycotina</taxon>
        <taxon>Sordariomycetes</taxon>
        <taxon>Sordariomycetidae</taxon>
        <taxon>Sordariales</taxon>
        <taxon>Sordariales incertae sedis</taxon>
        <taxon>Remersonia</taxon>
    </lineage>
</organism>
<accession>A0ABR4D613</accession>
<reference evidence="1 2" key="1">
    <citation type="journal article" date="2024" name="Commun. Biol.">
        <title>Comparative genomic analysis of thermophilic fungi reveals convergent evolutionary adaptations and gene losses.</title>
        <authorList>
            <person name="Steindorff A.S."/>
            <person name="Aguilar-Pontes M.V."/>
            <person name="Robinson A.J."/>
            <person name="Andreopoulos B."/>
            <person name="LaButti K."/>
            <person name="Kuo A."/>
            <person name="Mondo S."/>
            <person name="Riley R."/>
            <person name="Otillar R."/>
            <person name="Haridas S."/>
            <person name="Lipzen A."/>
            <person name="Grimwood J."/>
            <person name="Schmutz J."/>
            <person name="Clum A."/>
            <person name="Reid I.D."/>
            <person name="Moisan M.C."/>
            <person name="Butler G."/>
            <person name="Nguyen T.T.M."/>
            <person name="Dewar K."/>
            <person name="Conant G."/>
            <person name="Drula E."/>
            <person name="Henrissat B."/>
            <person name="Hansel C."/>
            <person name="Singer S."/>
            <person name="Hutchinson M.I."/>
            <person name="de Vries R.P."/>
            <person name="Natvig D.O."/>
            <person name="Powell A.J."/>
            <person name="Tsang A."/>
            <person name="Grigoriev I.V."/>
        </authorList>
    </citation>
    <scope>NUCLEOTIDE SEQUENCE [LARGE SCALE GENOMIC DNA]</scope>
    <source>
        <strain evidence="1 2">ATCC 22073</strain>
    </source>
</reference>
<gene>
    <name evidence="1" type="ORF">VTJ83DRAFT_6883</name>
</gene>
<comment type="caution">
    <text evidence="1">The sequence shown here is derived from an EMBL/GenBank/DDBJ whole genome shotgun (WGS) entry which is preliminary data.</text>
</comment>
<evidence type="ECO:0000313" key="2">
    <source>
        <dbReference type="Proteomes" id="UP001600064"/>
    </source>
</evidence>
<keyword evidence="2" id="KW-1185">Reference proteome</keyword>
<evidence type="ECO:0000313" key="1">
    <source>
        <dbReference type="EMBL" id="KAL2265783.1"/>
    </source>
</evidence>
<dbReference type="RefSeq" id="XP_070864510.1">
    <property type="nucleotide sequence ID" value="XM_071013643.1"/>
</dbReference>
<sequence length="131" mass="14085">MSLLTAPAAPIPLTTSPEAYAAGDEMNVTFQLAGEPLDSARTWYRAQDGGYVQNIHVHTGNKTLAAATCSSRDDYPPAYNPQCGAVDPRCCYNCSTNRYKDQAWGHAKERYNAAKKAGVKTSNTPKLGSIA</sequence>
<dbReference type="EMBL" id="JAZGUE010000006">
    <property type="protein sequence ID" value="KAL2265783.1"/>
    <property type="molecule type" value="Genomic_DNA"/>
</dbReference>
<proteinExistence type="predicted"/>
<evidence type="ECO:0008006" key="3">
    <source>
        <dbReference type="Google" id="ProtNLM"/>
    </source>
</evidence>
<dbReference type="Proteomes" id="UP001600064">
    <property type="component" value="Unassembled WGS sequence"/>
</dbReference>
<protein>
    <recommendedName>
        <fullName evidence="3">Ig-like domain-containing protein</fullName>
    </recommendedName>
</protein>
<name>A0ABR4D613_9PEZI</name>
<dbReference type="GeneID" id="98128287"/>